<organism evidence="2 3">
    <name type="scientific">Ascaris lumbricoides</name>
    <name type="common">Giant roundworm</name>
    <dbReference type="NCBI Taxonomy" id="6252"/>
    <lineage>
        <taxon>Eukaryota</taxon>
        <taxon>Metazoa</taxon>
        <taxon>Ecdysozoa</taxon>
        <taxon>Nematoda</taxon>
        <taxon>Chromadorea</taxon>
        <taxon>Rhabditida</taxon>
        <taxon>Spirurina</taxon>
        <taxon>Ascaridomorpha</taxon>
        <taxon>Ascaridoidea</taxon>
        <taxon>Ascarididae</taxon>
        <taxon>Ascaris</taxon>
    </lineage>
</organism>
<evidence type="ECO:0000313" key="2">
    <source>
        <dbReference type="Proteomes" id="UP000036681"/>
    </source>
</evidence>
<reference evidence="3" key="1">
    <citation type="submission" date="2023-03" db="UniProtKB">
        <authorList>
            <consortium name="WormBaseParasite"/>
        </authorList>
    </citation>
    <scope>IDENTIFICATION</scope>
</reference>
<dbReference type="InterPro" id="IPR003961">
    <property type="entry name" value="FN3_dom"/>
</dbReference>
<name>A0A9J2P0K8_ASCLU</name>
<sequence length="141" mass="14974">MVGATGRAASKTVVRSARVTVVGTSSFAAPAHYYPLRSHSSMTISWDPPAIDQRNGNITYYRAILTPLQPGEPKLDQNVGVTNGRSVTYDVSSRKAYTFKVAAATMKGLGPYSPVLSIDPDPAAALDEVGTYTIGPGERVE</sequence>
<dbReference type="WBParaSite" id="ALUE_0000333501-mRNA-1">
    <property type="protein sequence ID" value="ALUE_0000333501-mRNA-1"/>
    <property type="gene ID" value="ALUE_0000333501"/>
</dbReference>
<feature type="domain" description="Fibronectin type-III" evidence="1">
    <location>
        <begin position="29"/>
        <end position="123"/>
    </location>
</feature>
<evidence type="ECO:0000259" key="1">
    <source>
        <dbReference type="PROSITE" id="PS50853"/>
    </source>
</evidence>
<dbReference type="Proteomes" id="UP000036681">
    <property type="component" value="Unplaced"/>
</dbReference>
<accession>A0A9J2P0K8</accession>
<dbReference type="InterPro" id="IPR013783">
    <property type="entry name" value="Ig-like_fold"/>
</dbReference>
<protein>
    <submittedName>
        <fullName evidence="3">Fibronectin type-III domain-containing protein</fullName>
    </submittedName>
</protein>
<dbReference type="Gene3D" id="2.60.40.10">
    <property type="entry name" value="Immunoglobulins"/>
    <property type="match status" value="1"/>
</dbReference>
<proteinExistence type="predicted"/>
<dbReference type="Pfam" id="PF00041">
    <property type="entry name" value="fn3"/>
    <property type="match status" value="1"/>
</dbReference>
<evidence type="ECO:0000313" key="3">
    <source>
        <dbReference type="WBParaSite" id="ALUE_0000333501-mRNA-1"/>
    </source>
</evidence>
<dbReference type="PROSITE" id="PS50853">
    <property type="entry name" value="FN3"/>
    <property type="match status" value="1"/>
</dbReference>
<dbReference type="AlphaFoldDB" id="A0A9J2P0K8"/>
<keyword evidence="2" id="KW-1185">Reference proteome</keyword>
<dbReference type="InterPro" id="IPR036116">
    <property type="entry name" value="FN3_sf"/>
</dbReference>
<dbReference type="SUPFAM" id="SSF49265">
    <property type="entry name" value="Fibronectin type III"/>
    <property type="match status" value="1"/>
</dbReference>
<dbReference type="CDD" id="cd00063">
    <property type="entry name" value="FN3"/>
    <property type="match status" value="1"/>
</dbReference>